<dbReference type="AlphaFoldDB" id="A0A4V1AN57"/>
<feature type="transmembrane region" description="Helical" evidence="1">
    <location>
        <begin position="174"/>
        <end position="197"/>
    </location>
</feature>
<gene>
    <name evidence="2" type="ORF">E2636_10875</name>
</gene>
<evidence type="ECO:0000256" key="1">
    <source>
        <dbReference type="SAM" id="Phobius"/>
    </source>
</evidence>
<dbReference type="OrthoDB" id="9815855at2"/>
<sequence length="281" mass="31069">MRVNVNNPVLVKEVKLRFRSLKSFTGILFYLIAMSIFVFGFIFLTTSFSGTGFFKPDQSFILFGLLTYIQLGLILFITPGLTAGTISTEREKQTLNMLLTTSQSSMQIILGKLSSSIAFLLLMLVAGLPIYSLVFLFGGISPSQLGLIFLFFLLTMITVGSIGVMFSTITRKTIVAMIATYGTMIFLSIVTAFFFMITVQVNMMGTGAIQSPSPIAHFWASINPGILIFTLLNPTTEEFVTELTQIDFPVWAGFTIFYVVLAATAITISIKKLRVNMNRPK</sequence>
<keyword evidence="1" id="KW-0812">Transmembrane</keyword>
<name>A0A4V1AN57_9BACL</name>
<dbReference type="GO" id="GO:0005886">
    <property type="term" value="C:plasma membrane"/>
    <property type="evidence" value="ECO:0007669"/>
    <property type="project" value="UniProtKB-SubCell"/>
</dbReference>
<dbReference type="RefSeq" id="WP_017381288.1">
    <property type="nucleotide sequence ID" value="NZ_CP038015.1"/>
</dbReference>
<dbReference type="KEGG" id="panc:E2636_10875"/>
<dbReference type="PANTHER" id="PTHR43471">
    <property type="entry name" value="ABC TRANSPORTER PERMEASE"/>
    <property type="match status" value="1"/>
</dbReference>
<feature type="transmembrane region" description="Helical" evidence="1">
    <location>
        <begin position="146"/>
        <end position="167"/>
    </location>
</feature>
<evidence type="ECO:0000313" key="2">
    <source>
        <dbReference type="EMBL" id="QBP41615.1"/>
    </source>
</evidence>
<accession>A0A4V1AN57</accession>
<keyword evidence="3" id="KW-1185">Reference proteome</keyword>
<feature type="transmembrane region" description="Helical" evidence="1">
    <location>
        <begin position="60"/>
        <end position="83"/>
    </location>
</feature>
<evidence type="ECO:0000313" key="3">
    <source>
        <dbReference type="Proteomes" id="UP000294292"/>
    </source>
</evidence>
<dbReference type="GO" id="GO:0140359">
    <property type="term" value="F:ABC-type transporter activity"/>
    <property type="evidence" value="ECO:0007669"/>
    <property type="project" value="InterPro"/>
</dbReference>
<dbReference type="Proteomes" id="UP000294292">
    <property type="component" value="Chromosome"/>
</dbReference>
<keyword evidence="1" id="KW-1133">Transmembrane helix</keyword>
<dbReference type="Pfam" id="PF12679">
    <property type="entry name" value="ABC2_membrane_2"/>
    <property type="match status" value="1"/>
</dbReference>
<feature type="transmembrane region" description="Helical" evidence="1">
    <location>
        <begin position="27"/>
        <end position="48"/>
    </location>
</feature>
<dbReference type="EMBL" id="CP038015">
    <property type="protein sequence ID" value="QBP41615.1"/>
    <property type="molecule type" value="Genomic_DNA"/>
</dbReference>
<feature type="transmembrane region" description="Helical" evidence="1">
    <location>
        <begin position="117"/>
        <end position="140"/>
    </location>
</feature>
<keyword evidence="1" id="KW-0472">Membrane</keyword>
<feature type="transmembrane region" description="Helical" evidence="1">
    <location>
        <begin position="248"/>
        <end position="270"/>
    </location>
</feature>
<proteinExistence type="predicted"/>
<organism evidence="2 3">
    <name type="scientific">Paenisporosarcina antarctica</name>
    <dbReference type="NCBI Taxonomy" id="417367"/>
    <lineage>
        <taxon>Bacteria</taxon>
        <taxon>Bacillati</taxon>
        <taxon>Bacillota</taxon>
        <taxon>Bacilli</taxon>
        <taxon>Bacillales</taxon>
        <taxon>Caryophanaceae</taxon>
        <taxon>Paenisporosarcina</taxon>
    </lineage>
</organism>
<dbReference type="PANTHER" id="PTHR43471:SF12">
    <property type="entry name" value="HYPOTHETICAL MEMBRANE PROTEIN, CONSERVED"/>
    <property type="match status" value="1"/>
</dbReference>
<protein>
    <submittedName>
        <fullName evidence="2">ABC transporter permease</fullName>
    </submittedName>
</protein>
<reference evidence="2 3" key="1">
    <citation type="submission" date="2019-03" db="EMBL/GenBank/DDBJ databases">
        <title>Complete genome sequence of Paenisporosarcina antarctica CGMCC 1.6503T.</title>
        <authorList>
            <person name="Rong J.-C."/>
            <person name="Chi N.-Y."/>
            <person name="Zhang Q.-F."/>
        </authorList>
    </citation>
    <scope>NUCLEOTIDE SEQUENCE [LARGE SCALE GENOMIC DNA]</scope>
    <source>
        <strain evidence="2 3">CGMCC 1.6503</strain>
    </source>
</reference>